<dbReference type="OrthoDB" id="7432909at2"/>
<evidence type="ECO:0000256" key="2">
    <source>
        <dbReference type="ARBA" id="ARBA00022801"/>
    </source>
</evidence>
<name>A0A7U4J9W9_9SPHN</name>
<keyword evidence="5" id="KW-1185">Reference proteome</keyword>
<dbReference type="GO" id="GO:0003676">
    <property type="term" value="F:nucleic acid binding"/>
    <property type="evidence" value="ECO:0007669"/>
    <property type="project" value="InterPro"/>
</dbReference>
<evidence type="ECO:0000256" key="1">
    <source>
        <dbReference type="ARBA" id="ARBA00022723"/>
    </source>
</evidence>
<evidence type="ECO:0000259" key="3">
    <source>
        <dbReference type="Pfam" id="PF08797"/>
    </source>
</evidence>
<dbReference type="GO" id="GO:0008270">
    <property type="term" value="F:zinc ion binding"/>
    <property type="evidence" value="ECO:0007669"/>
    <property type="project" value="InterPro"/>
</dbReference>
<dbReference type="Pfam" id="PF08797">
    <property type="entry name" value="HIRAN"/>
    <property type="match status" value="1"/>
</dbReference>
<protein>
    <recommendedName>
        <fullName evidence="3">HIRAN domain-containing protein</fullName>
    </recommendedName>
</protein>
<reference evidence="4 5" key="2">
    <citation type="submission" date="2015-02" db="EMBL/GenBank/DDBJ databases">
        <title>The complete genome of Sphingomonas hengshuiensis sp. WHSC-8 isolated from soil of Hengshui Lake.</title>
        <authorList>
            <person name="Wei S."/>
            <person name="Guo J."/>
            <person name="Su C."/>
            <person name="Wu R."/>
            <person name="Zhang Z."/>
            <person name="Liang K."/>
            <person name="Li H."/>
            <person name="Wang T."/>
            <person name="Liu H."/>
            <person name="Zhang C."/>
            <person name="Li Z."/>
            <person name="Wang Q."/>
            <person name="Meng J."/>
        </authorList>
    </citation>
    <scope>NUCLEOTIDE SEQUENCE [LARGE SCALE GENOMIC DNA]</scope>
    <source>
        <strain evidence="4 5">WHSC-8</strain>
    </source>
</reference>
<keyword evidence="2" id="KW-0378">Hydrolase</keyword>
<evidence type="ECO:0000313" key="4">
    <source>
        <dbReference type="EMBL" id="AJP72947.1"/>
    </source>
</evidence>
<feature type="domain" description="HIRAN" evidence="3">
    <location>
        <begin position="2"/>
        <end position="65"/>
    </location>
</feature>
<dbReference type="EMBL" id="CP010836">
    <property type="protein sequence ID" value="AJP72947.1"/>
    <property type="molecule type" value="Genomic_DNA"/>
</dbReference>
<dbReference type="AlphaFoldDB" id="A0A7U4J9W9"/>
<reference evidence="4 5" key="1">
    <citation type="journal article" date="2015" name="Int. J. Syst. Evol. Microbiol.">
        <title>Sphingomonas hengshuiensis sp. nov., isolated from lake wetland.</title>
        <authorList>
            <person name="Wei S."/>
            <person name="Wang T."/>
            <person name="Liu H."/>
            <person name="Zhang C."/>
            <person name="Guo J."/>
            <person name="Wang Q."/>
            <person name="Liang K."/>
            <person name="Zhang Z."/>
        </authorList>
    </citation>
    <scope>NUCLEOTIDE SEQUENCE [LARGE SCALE GENOMIC DNA]</scope>
    <source>
        <strain evidence="4 5">WHSC-8</strain>
    </source>
</reference>
<sequence>MGIYTVNIVGESHYQDEIERCEAGELVDLRPEPGNRFDRRAIRVVSQADETIGYLPRDGFLTRLIIDEEKPVFALIEHITGGTPDRPSLGVVLNCATGGDGLEACRERGWSSEEISAKFPGY</sequence>
<organism evidence="4 5">
    <name type="scientific">Sphingomonas hengshuiensis</name>
    <dbReference type="NCBI Taxonomy" id="1609977"/>
    <lineage>
        <taxon>Bacteria</taxon>
        <taxon>Pseudomonadati</taxon>
        <taxon>Pseudomonadota</taxon>
        <taxon>Alphaproteobacteria</taxon>
        <taxon>Sphingomonadales</taxon>
        <taxon>Sphingomonadaceae</taxon>
        <taxon>Sphingomonas</taxon>
    </lineage>
</organism>
<dbReference type="KEGG" id="sphi:TS85_15830"/>
<dbReference type="InterPro" id="IPR014905">
    <property type="entry name" value="HIRAN"/>
</dbReference>
<dbReference type="GO" id="GO:0016818">
    <property type="term" value="F:hydrolase activity, acting on acid anhydrides, in phosphorus-containing anhydrides"/>
    <property type="evidence" value="ECO:0007669"/>
    <property type="project" value="InterPro"/>
</dbReference>
<evidence type="ECO:0000313" key="5">
    <source>
        <dbReference type="Proteomes" id="UP000032300"/>
    </source>
</evidence>
<gene>
    <name evidence="4" type="ORF">TS85_15830</name>
</gene>
<keyword evidence="1" id="KW-0479">Metal-binding</keyword>
<proteinExistence type="predicted"/>
<dbReference type="RefSeq" id="WP_044333539.1">
    <property type="nucleotide sequence ID" value="NZ_CP010836.1"/>
</dbReference>
<accession>A0A7U4J9W9</accession>
<dbReference type="Gene3D" id="3.30.70.2330">
    <property type="match status" value="1"/>
</dbReference>
<dbReference type="Proteomes" id="UP000032300">
    <property type="component" value="Chromosome"/>
</dbReference>